<gene>
    <name evidence="1" type="ORF">B0T11DRAFT_78230</name>
</gene>
<comment type="caution">
    <text evidence="1">The sequence shown here is derived from an EMBL/GenBank/DDBJ whole genome shotgun (WGS) entry which is preliminary data.</text>
</comment>
<name>A0A8K0X2N0_9PEZI</name>
<evidence type="ECO:0000313" key="1">
    <source>
        <dbReference type="EMBL" id="KAH7361826.1"/>
    </source>
</evidence>
<organism evidence="1 2">
    <name type="scientific">Plectosphaerella cucumerina</name>
    <dbReference type="NCBI Taxonomy" id="40658"/>
    <lineage>
        <taxon>Eukaryota</taxon>
        <taxon>Fungi</taxon>
        <taxon>Dikarya</taxon>
        <taxon>Ascomycota</taxon>
        <taxon>Pezizomycotina</taxon>
        <taxon>Sordariomycetes</taxon>
        <taxon>Hypocreomycetidae</taxon>
        <taxon>Glomerellales</taxon>
        <taxon>Plectosphaerellaceae</taxon>
        <taxon>Plectosphaerella</taxon>
    </lineage>
</organism>
<proteinExistence type="predicted"/>
<dbReference type="EMBL" id="JAGPXD010000003">
    <property type="protein sequence ID" value="KAH7361826.1"/>
    <property type="molecule type" value="Genomic_DNA"/>
</dbReference>
<accession>A0A8K0X2N0</accession>
<dbReference type="AlphaFoldDB" id="A0A8K0X2N0"/>
<dbReference type="OrthoDB" id="3542212at2759"/>
<dbReference type="Proteomes" id="UP000813385">
    <property type="component" value="Unassembled WGS sequence"/>
</dbReference>
<protein>
    <submittedName>
        <fullName evidence="1">Uncharacterized protein</fullName>
    </submittedName>
</protein>
<feature type="non-terminal residue" evidence="1">
    <location>
        <position position="1"/>
    </location>
</feature>
<evidence type="ECO:0000313" key="2">
    <source>
        <dbReference type="Proteomes" id="UP000813385"/>
    </source>
</evidence>
<sequence>VQSKLEQTAFIGIHGVHGRRCHHPSSSAQHRSHQDHTTYARIHPMEPPLNMPVSILCFMELMGPAIPDGFLDTLDQLFTSQDDVVAQYIESYNAPPSLACHRGLTLYQQAEDPRIILGSGQWPSSALCAEWFARQAPEFMRELEGLHRAEAMETALVDGFIFSDVESGAPTPLFDAARLELTRWRVTAVKGPQFEEAVGKLAGKKQIGGKGSVFRSRRLDDWPPRADADITWEFFLLASGDVTHGEGSTEEKLCEELAESVEKKHYSKAL</sequence>
<keyword evidence="2" id="KW-1185">Reference proteome</keyword>
<reference evidence="1" key="1">
    <citation type="journal article" date="2021" name="Nat. Commun.">
        <title>Genetic determinants of endophytism in the Arabidopsis root mycobiome.</title>
        <authorList>
            <person name="Mesny F."/>
            <person name="Miyauchi S."/>
            <person name="Thiergart T."/>
            <person name="Pickel B."/>
            <person name="Atanasova L."/>
            <person name="Karlsson M."/>
            <person name="Huettel B."/>
            <person name="Barry K.W."/>
            <person name="Haridas S."/>
            <person name="Chen C."/>
            <person name="Bauer D."/>
            <person name="Andreopoulos W."/>
            <person name="Pangilinan J."/>
            <person name="LaButti K."/>
            <person name="Riley R."/>
            <person name="Lipzen A."/>
            <person name="Clum A."/>
            <person name="Drula E."/>
            <person name="Henrissat B."/>
            <person name="Kohler A."/>
            <person name="Grigoriev I.V."/>
            <person name="Martin F.M."/>
            <person name="Hacquard S."/>
        </authorList>
    </citation>
    <scope>NUCLEOTIDE SEQUENCE</scope>
    <source>
        <strain evidence="1">MPI-CAGE-AT-0016</strain>
    </source>
</reference>